<proteinExistence type="predicted"/>
<evidence type="ECO:0000313" key="1">
    <source>
        <dbReference type="EMBL" id="KAK7406644.1"/>
    </source>
</evidence>
<reference evidence="1 2" key="1">
    <citation type="submission" date="2024-01" db="EMBL/GenBank/DDBJ databases">
        <title>The genomes of 5 underutilized Papilionoideae crops provide insights into root nodulation and disease resistanc.</title>
        <authorList>
            <person name="Jiang F."/>
        </authorList>
    </citation>
    <scope>NUCLEOTIDE SEQUENCE [LARGE SCALE GENOMIC DNA]</scope>
    <source>
        <strain evidence="1">DUOXIRENSHENG_FW03</strain>
        <tissue evidence="1">Leaves</tissue>
    </source>
</reference>
<dbReference type="Proteomes" id="UP001386955">
    <property type="component" value="Unassembled WGS sequence"/>
</dbReference>
<sequence length="178" mass="19896">MAYGQNLFLRFGELPSKQPRVFGSVDRQATIDTQLIKPVIGAPSRGIPSSVPRLERDRFLVLQPQHPCTSLDTSKVVPPNHFSPTHAAPFFIMGFCVARVEPTEPSLDGPHSPHFLLCPYLCPFQLNITSRCREGPLAFGMSHVGKSSPQNWTVVSVIQLQRYTVRKLFVNQQVMCLP</sequence>
<protein>
    <submittedName>
        <fullName evidence="1">Uncharacterized protein</fullName>
    </submittedName>
</protein>
<accession>A0AAN9XT83</accession>
<name>A0AAN9XT83_PSOTE</name>
<comment type="caution">
    <text evidence="1">The sequence shown here is derived from an EMBL/GenBank/DDBJ whole genome shotgun (WGS) entry which is preliminary data.</text>
</comment>
<dbReference type="EMBL" id="JAYMYS010000002">
    <property type="protein sequence ID" value="KAK7406644.1"/>
    <property type="molecule type" value="Genomic_DNA"/>
</dbReference>
<organism evidence="1 2">
    <name type="scientific">Psophocarpus tetragonolobus</name>
    <name type="common">Winged bean</name>
    <name type="synonym">Dolichos tetragonolobus</name>
    <dbReference type="NCBI Taxonomy" id="3891"/>
    <lineage>
        <taxon>Eukaryota</taxon>
        <taxon>Viridiplantae</taxon>
        <taxon>Streptophyta</taxon>
        <taxon>Embryophyta</taxon>
        <taxon>Tracheophyta</taxon>
        <taxon>Spermatophyta</taxon>
        <taxon>Magnoliopsida</taxon>
        <taxon>eudicotyledons</taxon>
        <taxon>Gunneridae</taxon>
        <taxon>Pentapetalae</taxon>
        <taxon>rosids</taxon>
        <taxon>fabids</taxon>
        <taxon>Fabales</taxon>
        <taxon>Fabaceae</taxon>
        <taxon>Papilionoideae</taxon>
        <taxon>50 kb inversion clade</taxon>
        <taxon>NPAAA clade</taxon>
        <taxon>indigoferoid/millettioid clade</taxon>
        <taxon>Phaseoleae</taxon>
        <taxon>Psophocarpus</taxon>
    </lineage>
</organism>
<keyword evidence="2" id="KW-1185">Reference proteome</keyword>
<evidence type="ECO:0000313" key="2">
    <source>
        <dbReference type="Proteomes" id="UP001386955"/>
    </source>
</evidence>
<dbReference type="AlphaFoldDB" id="A0AAN9XT83"/>
<gene>
    <name evidence="1" type="ORF">VNO78_08273</name>
</gene>